<accession>A0A8S1DAX5</accession>
<dbReference type="PANTHER" id="PTHR31184">
    <property type="entry name" value="HUNTINGTIN-INTERACTING PROTEIN K FAMILY MEMBER"/>
    <property type="match status" value="1"/>
</dbReference>
<feature type="compositionally biased region" description="Acidic residues" evidence="1">
    <location>
        <begin position="1"/>
        <end position="15"/>
    </location>
</feature>
<reference evidence="3 4" key="1">
    <citation type="submission" date="2020-04" db="EMBL/GenBank/DDBJ databases">
        <authorList>
            <person name="Alioto T."/>
            <person name="Alioto T."/>
            <person name="Gomez Garrido J."/>
        </authorList>
    </citation>
    <scope>NUCLEOTIDE SEQUENCE [LARGE SCALE GENOMIC DNA]</scope>
</reference>
<gene>
    <name evidence="3" type="ORF">CLODIP_2_CD09598</name>
</gene>
<keyword evidence="4" id="KW-1185">Reference proteome</keyword>
<dbReference type="AlphaFoldDB" id="A0A8S1DAX5"/>
<dbReference type="PANTHER" id="PTHR31184:SF2">
    <property type="entry name" value="HUNTINGTIN-INTERACTING PROTEIN K"/>
    <property type="match status" value="1"/>
</dbReference>
<sequence>MEGSQDEEVYGDEVEQEKSQKKSAKHDSGAADLEKVTDYAEEQEIMASDLAGAMTIIDNMRKKEDAERIAKEKELAKVSIQKEDVDLIANELEISRIQAERTLREHLGNVVEALISLTN</sequence>
<feature type="region of interest" description="Disordered" evidence="1">
    <location>
        <begin position="1"/>
        <end position="34"/>
    </location>
</feature>
<dbReference type="GO" id="GO:0043066">
    <property type="term" value="P:negative regulation of apoptotic process"/>
    <property type="evidence" value="ECO:0007669"/>
    <property type="project" value="TreeGrafter"/>
</dbReference>
<dbReference type="InterPro" id="IPR052617">
    <property type="entry name" value="Huntingtin-int_K"/>
</dbReference>
<comment type="caution">
    <text evidence="3">The sequence shown here is derived from an EMBL/GenBank/DDBJ whole genome shotgun (WGS) entry which is preliminary data.</text>
</comment>
<dbReference type="Pfam" id="PF19026">
    <property type="entry name" value="UBA_HYPK"/>
    <property type="match status" value="1"/>
</dbReference>
<evidence type="ECO:0000313" key="3">
    <source>
        <dbReference type="EMBL" id="CAB3377509.1"/>
    </source>
</evidence>
<name>A0A8S1DAX5_9INSE</name>
<protein>
    <recommendedName>
        <fullName evidence="2">Nascent polypeptide-associated complex subunit alpha-like UBA domain-containing protein</fullName>
    </recommendedName>
</protein>
<feature type="compositionally biased region" description="Basic and acidic residues" evidence="1">
    <location>
        <begin position="16"/>
        <end position="34"/>
    </location>
</feature>
<evidence type="ECO:0000259" key="2">
    <source>
        <dbReference type="Pfam" id="PF19026"/>
    </source>
</evidence>
<dbReference type="GO" id="GO:0050821">
    <property type="term" value="P:protein stabilization"/>
    <property type="evidence" value="ECO:0007669"/>
    <property type="project" value="TreeGrafter"/>
</dbReference>
<dbReference type="CDD" id="cd14361">
    <property type="entry name" value="UBA_HYPK"/>
    <property type="match status" value="1"/>
</dbReference>
<dbReference type="Gene3D" id="1.10.8.10">
    <property type="entry name" value="DNA helicase RuvA subunit, C-terminal domain"/>
    <property type="match status" value="1"/>
</dbReference>
<feature type="domain" description="Nascent polypeptide-associated complex subunit alpha-like UBA" evidence="2">
    <location>
        <begin position="78"/>
        <end position="118"/>
    </location>
</feature>
<evidence type="ECO:0000256" key="1">
    <source>
        <dbReference type="SAM" id="MobiDB-lite"/>
    </source>
</evidence>
<dbReference type="OrthoDB" id="285219at2759"/>
<dbReference type="InterPro" id="IPR038922">
    <property type="entry name" value="HYPK_UBA"/>
</dbReference>
<organism evidence="3 4">
    <name type="scientific">Cloeon dipterum</name>
    <dbReference type="NCBI Taxonomy" id="197152"/>
    <lineage>
        <taxon>Eukaryota</taxon>
        <taxon>Metazoa</taxon>
        <taxon>Ecdysozoa</taxon>
        <taxon>Arthropoda</taxon>
        <taxon>Hexapoda</taxon>
        <taxon>Insecta</taxon>
        <taxon>Pterygota</taxon>
        <taxon>Palaeoptera</taxon>
        <taxon>Ephemeroptera</taxon>
        <taxon>Pisciforma</taxon>
        <taxon>Baetidae</taxon>
        <taxon>Cloeon</taxon>
    </lineage>
</organism>
<dbReference type="Proteomes" id="UP000494165">
    <property type="component" value="Unassembled WGS sequence"/>
</dbReference>
<proteinExistence type="predicted"/>
<evidence type="ECO:0000313" key="4">
    <source>
        <dbReference type="Proteomes" id="UP000494165"/>
    </source>
</evidence>
<dbReference type="InterPro" id="IPR044034">
    <property type="entry name" value="NAC-like_UBA"/>
</dbReference>
<dbReference type="EMBL" id="CADEPI010000146">
    <property type="protein sequence ID" value="CAB3377509.1"/>
    <property type="molecule type" value="Genomic_DNA"/>
</dbReference>